<dbReference type="Proteomes" id="UP000239203">
    <property type="component" value="Unassembled WGS sequence"/>
</dbReference>
<evidence type="ECO:0000256" key="2">
    <source>
        <dbReference type="SAM" id="Phobius"/>
    </source>
</evidence>
<keyword evidence="3" id="KW-0732">Signal</keyword>
<evidence type="ECO:0000256" key="1">
    <source>
        <dbReference type="SAM" id="MobiDB-lite"/>
    </source>
</evidence>
<reference evidence="4 5" key="1">
    <citation type="submission" date="2018-02" db="EMBL/GenBank/DDBJ databases">
        <title>Genomic Encyclopedia of Archaeal and Bacterial Type Strains, Phase II (KMG-II): from individual species to whole genera.</title>
        <authorList>
            <person name="Goeker M."/>
        </authorList>
    </citation>
    <scope>NUCLEOTIDE SEQUENCE [LARGE SCALE GENOMIC DNA]</scope>
    <source>
        <strain evidence="4 5">YU 961-1</strain>
    </source>
</reference>
<evidence type="ECO:0008006" key="6">
    <source>
        <dbReference type="Google" id="ProtNLM"/>
    </source>
</evidence>
<dbReference type="RefSeq" id="WP_374065109.1">
    <property type="nucleotide sequence ID" value="NZ_CP154825.1"/>
</dbReference>
<accession>A0A2S6GCC8</accession>
<dbReference type="EMBL" id="PTIX01000036">
    <property type="protein sequence ID" value="PPK62223.1"/>
    <property type="molecule type" value="Genomic_DNA"/>
</dbReference>
<feature type="signal peptide" evidence="3">
    <location>
        <begin position="1"/>
        <end position="20"/>
    </location>
</feature>
<gene>
    <name evidence="4" type="ORF">CLV40_13634</name>
</gene>
<keyword evidence="2" id="KW-0472">Membrane</keyword>
<name>A0A2S6GCC8_9PSEU</name>
<evidence type="ECO:0000313" key="5">
    <source>
        <dbReference type="Proteomes" id="UP000239203"/>
    </source>
</evidence>
<protein>
    <recommendedName>
        <fullName evidence="6">Esterase-like activity of phytase family protein</fullName>
    </recommendedName>
</protein>
<evidence type="ECO:0000256" key="3">
    <source>
        <dbReference type="SAM" id="SignalP"/>
    </source>
</evidence>
<evidence type="ECO:0000313" key="4">
    <source>
        <dbReference type="EMBL" id="PPK62223.1"/>
    </source>
</evidence>
<feature type="transmembrane region" description="Helical" evidence="2">
    <location>
        <begin position="318"/>
        <end position="336"/>
    </location>
</feature>
<organism evidence="4 5">
    <name type="scientific">Actinokineospora auranticolor</name>
    <dbReference type="NCBI Taxonomy" id="155976"/>
    <lineage>
        <taxon>Bacteria</taxon>
        <taxon>Bacillati</taxon>
        <taxon>Actinomycetota</taxon>
        <taxon>Actinomycetes</taxon>
        <taxon>Pseudonocardiales</taxon>
        <taxon>Pseudonocardiaceae</taxon>
        <taxon>Actinokineospora</taxon>
    </lineage>
</organism>
<comment type="caution">
    <text evidence="4">The sequence shown here is derived from an EMBL/GenBank/DDBJ whole genome shotgun (WGS) entry which is preliminary data.</text>
</comment>
<feature type="region of interest" description="Disordered" evidence="1">
    <location>
        <begin position="288"/>
        <end position="311"/>
    </location>
</feature>
<keyword evidence="2" id="KW-1133">Transmembrane helix</keyword>
<dbReference type="SUPFAM" id="SSF101898">
    <property type="entry name" value="NHL repeat"/>
    <property type="match status" value="1"/>
</dbReference>
<sequence length="344" mass="34998">MRGFATAVLVVGLSVFGATAAVAETPVPEDACVQSDKRLSELSGLATDGEHWYAINDGGTKSTVYVLGKDCKVQRVINGPTDPYDVEDLARAADGTFWLSDTGDNSKKRTTIALIELTPAGKTTLHRLTYPDGPHDAEALLLDKNNVPYVVTKSPFGLAGIYRPTGPLATPGPTPLEKVGEVSFGSTDTKGGPITPLVGSVVVTGGAVNADGTLVALRTYTEAYLFPAPDGDVLAALKRKPVRIPLPDEKQGEAIAIESDGTLVSGSEGVGTPIRVVKGAAALAAATTTAQTSDAPKPAASGGAGGGGAPSESGGLPVLPALGISVVVVGGALLFMNRRSARKS</sequence>
<keyword evidence="5" id="KW-1185">Reference proteome</keyword>
<keyword evidence="2" id="KW-0812">Transmembrane</keyword>
<proteinExistence type="predicted"/>
<feature type="chain" id="PRO_5038720123" description="Esterase-like activity of phytase family protein" evidence="3">
    <location>
        <begin position="21"/>
        <end position="344"/>
    </location>
</feature>
<feature type="compositionally biased region" description="Low complexity" evidence="1">
    <location>
        <begin position="288"/>
        <end position="301"/>
    </location>
</feature>
<dbReference type="AlphaFoldDB" id="A0A2S6GCC8"/>